<dbReference type="GO" id="GO:0160147">
    <property type="term" value="F:tRNA pseudouridine(38-40) synthase activity"/>
    <property type="evidence" value="ECO:0007669"/>
    <property type="project" value="UniProtKB-EC"/>
</dbReference>
<comment type="catalytic activity">
    <reaction evidence="4 7">
        <text>uridine(38/39/40) in tRNA = pseudouridine(38/39/40) in tRNA</text>
        <dbReference type="Rhea" id="RHEA:22376"/>
        <dbReference type="Rhea" id="RHEA-COMP:10085"/>
        <dbReference type="Rhea" id="RHEA-COMP:10087"/>
        <dbReference type="ChEBI" id="CHEBI:65314"/>
        <dbReference type="ChEBI" id="CHEBI:65315"/>
        <dbReference type="EC" id="5.4.99.12"/>
    </reaction>
</comment>
<dbReference type="NCBIfam" id="TIGR00071">
    <property type="entry name" value="hisT_truA"/>
    <property type="match status" value="1"/>
</dbReference>
<dbReference type="EC" id="5.4.99.12" evidence="4"/>
<dbReference type="PANTHER" id="PTHR11142">
    <property type="entry name" value="PSEUDOURIDYLATE SYNTHASE"/>
    <property type="match status" value="1"/>
</dbReference>
<sequence length="264" mass="29242">MRIALGVEYDGRRYRGWQSQHHAPSIQACLEQALSKVAAAPIAVTCAGRTDAGVHALGQVVHFDTDADRPMHGWRLGATTGMPDDIAVCWAQPVPEHFNARFSAVSRQYRYVLLNRPVRPALFHGKVGWTWKPLDADRMQQAGTHLLGEQDFSAFRSVECQARHARRSLSRLQITRDGDFIYFDVVANAFLHHMVRNIVGTLMVVGAAEKPTDWVADVLQGRDRKRAGPTAAADGLYFVAVRYGEDFGLPAPPVPPAFRFPSDG</sequence>
<comment type="subunit">
    <text evidence="4">Homodimer.</text>
</comment>
<evidence type="ECO:0000313" key="10">
    <source>
        <dbReference type="Proteomes" id="UP001205843"/>
    </source>
</evidence>
<dbReference type="RefSeq" id="WP_253474632.1">
    <property type="nucleotide sequence ID" value="NZ_JALJXV010000002.1"/>
</dbReference>
<dbReference type="InterPro" id="IPR020097">
    <property type="entry name" value="PsdUridine_synth_TruA_a/b_dom"/>
</dbReference>
<evidence type="ECO:0000256" key="5">
    <source>
        <dbReference type="PIRSR" id="PIRSR001430-1"/>
    </source>
</evidence>
<evidence type="ECO:0000256" key="7">
    <source>
        <dbReference type="RuleBase" id="RU003792"/>
    </source>
</evidence>
<dbReference type="PROSITE" id="PS51257">
    <property type="entry name" value="PROKAR_LIPOPROTEIN"/>
    <property type="match status" value="1"/>
</dbReference>
<evidence type="ECO:0000256" key="4">
    <source>
        <dbReference type="HAMAP-Rule" id="MF_00171"/>
    </source>
</evidence>
<evidence type="ECO:0000256" key="1">
    <source>
        <dbReference type="ARBA" id="ARBA00009375"/>
    </source>
</evidence>
<dbReference type="InterPro" id="IPR020095">
    <property type="entry name" value="PsdUridine_synth_TruA_C"/>
</dbReference>
<dbReference type="Proteomes" id="UP001205843">
    <property type="component" value="Unassembled WGS sequence"/>
</dbReference>
<evidence type="ECO:0000256" key="3">
    <source>
        <dbReference type="ARBA" id="ARBA00023235"/>
    </source>
</evidence>
<feature type="binding site" evidence="4 6">
    <location>
        <position position="109"/>
    </location>
    <ligand>
        <name>substrate</name>
    </ligand>
</feature>
<name>A0AAE3G2X8_9GAMM</name>
<comment type="caution">
    <text evidence="9">The sequence shown here is derived from an EMBL/GenBank/DDBJ whole genome shotgun (WGS) entry which is preliminary data.</text>
</comment>
<dbReference type="HAMAP" id="MF_00171">
    <property type="entry name" value="TruA"/>
    <property type="match status" value="1"/>
</dbReference>
<keyword evidence="2 4" id="KW-0819">tRNA processing</keyword>
<dbReference type="Pfam" id="PF01416">
    <property type="entry name" value="PseudoU_synth_1"/>
    <property type="match status" value="2"/>
</dbReference>
<evidence type="ECO:0000256" key="2">
    <source>
        <dbReference type="ARBA" id="ARBA00022694"/>
    </source>
</evidence>
<dbReference type="EMBL" id="JALJXV010000002">
    <property type="protein sequence ID" value="MCP1673721.1"/>
    <property type="molecule type" value="Genomic_DNA"/>
</dbReference>
<gene>
    <name evidence="4" type="primary">truA</name>
    <name evidence="9" type="ORF">J2T57_000820</name>
</gene>
<dbReference type="Gene3D" id="3.30.70.580">
    <property type="entry name" value="Pseudouridine synthase I, catalytic domain, N-terminal subdomain"/>
    <property type="match status" value="1"/>
</dbReference>
<dbReference type="FunFam" id="3.30.70.580:FF:000001">
    <property type="entry name" value="tRNA pseudouridine synthase A"/>
    <property type="match status" value="1"/>
</dbReference>
<dbReference type="InterPro" id="IPR020094">
    <property type="entry name" value="TruA/RsuA/RluB/E/F_N"/>
</dbReference>
<comment type="caution">
    <text evidence="4">Lacks conserved residue(s) required for the propagation of feature annotation.</text>
</comment>
<organism evidence="9 10">
    <name type="scientific">Natronocella acetinitrilica</name>
    <dbReference type="NCBI Taxonomy" id="414046"/>
    <lineage>
        <taxon>Bacteria</taxon>
        <taxon>Pseudomonadati</taxon>
        <taxon>Pseudomonadota</taxon>
        <taxon>Gammaproteobacteria</taxon>
        <taxon>Chromatiales</taxon>
        <taxon>Ectothiorhodospiraceae</taxon>
        <taxon>Natronocella</taxon>
    </lineage>
</organism>
<dbReference type="InterPro" id="IPR001406">
    <property type="entry name" value="PsdUridine_synth_TruA"/>
</dbReference>
<comment type="function">
    <text evidence="4">Formation of pseudouridine at positions 38, 39 and 40 in the anticodon stem and loop of transfer RNAs.</text>
</comment>
<comment type="similarity">
    <text evidence="1 4 7">Belongs to the tRNA pseudouridine synthase TruA family.</text>
</comment>
<proteinExistence type="inferred from homology"/>
<dbReference type="SUPFAM" id="SSF55120">
    <property type="entry name" value="Pseudouridine synthase"/>
    <property type="match status" value="1"/>
</dbReference>
<evidence type="ECO:0000259" key="8">
    <source>
        <dbReference type="Pfam" id="PF01416"/>
    </source>
</evidence>
<dbReference type="PIRSF" id="PIRSF001430">
    <property type="entry name" value="tRNA_psdUrid_synth"/>
    <property type="match status" value="1"/>
</dbReference>
<dbReference type="GO" id="GO:0003723">
    <property type="term" value="F:RNA binding"/>
    <property type="evidence" value="ECO:0007669"/>
    <property type="project" value="InterPro"/>
</dbReference>
<dbReference type="AlphaFoldDB" id="A0AAE3G2X8"/>
<dbReference type="InterPro" id="IPR020103">
    <property type="entry name" value="PsdUridine_synth_cat_dom_sf"/>
</dbReference>
<feature type="domain" description="Pseudouridine synthase I TruA alpha/beta" evidence="8">
    <location>
        <begin position="144"/>
        <end position="243"/>
    </location>
</feature>
<dbReference type="CDD" id="cd02570">
    <property type="entry name" value="PseudoU_synth_EcTruA"/>
    <property type="match status" value="1"/>
</dbReference>
<dbReference type="PANTHER" id="PTHR11142:SF0">
    <property type="entry name" value="TRNA PSEUDOURIDINE SYNTHASE-LIKE 1"/>
    <property type="match status" value="1"/>
</dbReference>
<evidence type="ECO:0000313" key="9">
    <source>
        <dbReference type="EMBL" id="MCP1673721.1"/>
    </source>
</evidence>
<evidence type="ECO:0000256" key="6">
    <source>
        <dbReference type="PIRSR" id="PIRSR001430-2"/>
    </source>
</evidence>
<feature type="domain" description="Pseudouridine synthase I TruA alpha/beta" evidence="8">
    <location>
        <begin position="8"/>
        <end position="102"/>
    </location>
</feature>
<dbReference type="Gene3D" id="3.30.70.660">
    <property type="entry name" value="Pseudouridine synthase I, catalytic domain, C-terminal subdomain"/>
    <property type="match status" value="1"/>
</dbReference>
<keyword evidence="3 4" id="KW-0413">Isomerase</keyword>
<keyword evidence="10" id="KW-1185">Reference proteome</keyword>
<feature type="active site" description="Nucleophile" evidence="4 5">
    <location>
        <position position="51"/>
    </location>
</feature>
<protein>
    <recommendedName>
        <fullName evidence="4">tRNA pseudouridine synthase A</fullName>
        <ecNumber evidence="4">5.4.99.12</ecNumber>
    </recommendedName>
    <alternativeName>
        <fullName evidence="4">tRNA pseudouridine(38-40) synthase</fullName>
    </alternativeName>
    <alternativeName>
        <fullName evidence="4">tRNA pseudouridylate synthase I</fullName>
    </alternativeName>
    <alternativeName>
        <fullName evidence="4">tRNA-uridine isomerase I</fullName>
    </alternativeName>
</protein>
<dbReference type="GO" id="GO:0031119">
    <property type="term" value="P:tRNA pseudouridine synthesis"/>
    <property type="evidence" value="ECO:0007669"/>
    <property type="project" value="UniProtKB-UniRule"/>
</dbReference>
<reference evidence="9" key="1">
    <citation type="submission" date="2022-03" db="EMBL/GenBank/DDBJ databases">
        <title>Genomic Encyclopedia of Type Strains, Phase III (KMG-III): the genomes of soil and plant-associated and newly described type strains.</title>
        <authorList>
            <person name="Whitman W."/>
        </authorList>
    </citation>
    <scope>NUCLEOTIDE SEQUENCE</scope>
    <source>
        <strain evidence="9">ANL 6-2</strain>
    </source>
</reference>
<accession>A0AAE3G2X8</accession>